<protein>
    <submittedName>
        <fullName evidence="1">Uncharacterized protein</fullName>
    </submittedName>
</protein>
<sequence>MTDNNCLVVASELVARLRNKTFSIESFETNIYPRPVAKVVSGLRLYDEDPIPGFDPALGYHFESDVLTILFSSKRKLEWNLSTDKVTIIFHEDGRITIEKSLLNAIFYTIVIRF</sequence>
<dbReference type="AlphaFoldDB" id="A0A2H0DUR0"/>
<gene>
    <name evidence="1" type="ORF">COW83_01775</name>
</gene>
<reference evidence="1 2" key="1">
    <citation type="submission" date="2017-09" db="EMBL/GenBank/DDBJ databases">
        <title>Depth-based differentiation of microbial function through sediment-hosted aquifers and enrichment of novel symbionts in the deep terrestrial subsurface.</title>
        <authorList>
            <person name="Probst A.J."/>
            <person name="Ladd B."/>
            <person name="Jarett J.K."/>
            <person name="Geller-Mcgrath D.E."/>
            <person name="Sieber C.M."/>
            <person name="Emerson J.B."/>
            <person name="Anantharaman K."/>
            <person name="Thomas B.C."/>
            <person name="Malmstrom R."/>
            <person name="Stieglmeier M."/>
            <person name="Klingl A."/>
            <person name="Woyke T."/>
            <person name="Ryan C.M."/>
            <person name="Banfield J.F."/>
        </authorList>
    </citation>
    <scope>NUCLEOTIDE SEQUENCE [LARGE SCALE GENOMIC DNA]</scope>
    <source>
        <strain evidence="1">CG22_combo_CG10-13_8_21_14_all_43_12</strain>
    </source>
</reference>
<accession>A0A2H0DUR0</accession>
<evidence type="ECO:0000313" key="1">
    <source>
        <dbReference type="EMBL" id="PIP85894.1"/>
    </source>
</evidence>
<organism evidence="1 2">
    <name type="scientific">Candidatus Collierbacteria bacterium CG22_combo_CG10-13_8_21_14_all_43_12</name>
    <dbReference type="NCBI Taxonomy" id="1974537"/>
    <lineage>
        <taxon>Bacteria</taxon>
        <taxon>Candidatus Collieribacteriota</taxon>
    </lineage>
</organism>
<comment type="caution">
    <text evidence="1">The sequence shown here is derived from an EMBL/GenBank/DDBJ whole genome shotgun (WGS) entry which is preliminary data.</text>
</comment>
<dbReference type="Proteomes" id="UP000231136">
    <property type="component" value="Unassembled WGS sequence"/>
</dbReference>
<proteinExistence type="predicted"/>
<evidence type="ECO:0000313" key="2">
    <source>
        <dbReference type="Proteomes" id="UP000231136"/>
    </source>
</evidence>
<dbReference type="EMBL" id="PCTR01000058">
    <property type="protein sequence ID" value="PIP85894.1"/>
    <property type="molecule type" value="Genomic_DNA"/>
</dbReference>
<name>A0A2H0DUR0_9BACT</name>